<protein>
    <submittedName>
        <fullName evidence="1">Uncharacterized protein</fullName>
    </submittedName>
</protein>
<accession>A0ACB8QJ97</accession>
<evidence type="ECO:0000313" key="1">
    <source>
        <dbReference type="EMBL" id="KAI0031884.1"/>
    </source>
</evidence>
<name>A0ACB8QJ97_9AGAM</name>
<gene>
    <name evidence="1" type="ORF">K488DRAFT_86387</name>
</gene>
<dbReference type="Proteomes" id="UP000814128">
    <property type="component" value="Unassembled WGS sequence"/>
</dbReference>
<reference evidence="1" key="1">
    <citation type="submission" date="2021-02" db="EMBL/GenBank/DDBJ databases">
        <authorList>
            <consortium name="DOE Joint Genome Institute"/>
            <person name="Ahrendt S."/>
            <person name="Looney B.P."/>
            <person name="Miyauchi S."/>
            <person name="Morin E."/>
            <person name="Drula E."/>
            <person name="Courty P.E."/>
            <person name="Chicoki N."/>
            <person name="Fauchery L."/>
            <person name="Kohler A."/>
            <person name="Kuo A."/>
            <person name="Labutti K."/>
            <person name="Pangilinan J."/>
            <person name="Lipzen A."/>
            <person name="Riley R."/>
            <person name="Andreopoulos W."/>
            <person name="He G."/>
            <person name="Johnson J."/>
            <person name="Barry K.W."/>
            <person name="Grigoriev I.V."/>
            <person name="Nagy L."/>
            <person name="Hibbett D."/>
            <person name="Henrissat B."/>
            <person name="Matheny P.B."/>
            <person name="Labbe J."/>
            <person name="Martin F."/>
        </authorList>
    </citation>
    <scope>NUCLEOTIDE SEQUENCE</scope>
    <source>
        <strain evidence="1">EC-137</strain>
    </source>
</reference>
<organism evidence="1 2">
    <name type="scientific">Vararia minispora EC-137</name>
    <dbReference type="NCBI Taxonomy" id="1314806"/>
    <lineage>
        <taxon>Eukaryota</taxon>
        <taxon>Fungi</taxon>
        <taxon>Dikarya</taxon>
        <taxon>Basidiomycota</taxon>
        <taxon>Agaricomycotina</taxon>
        <taxon>Agaricomycetes</taxon>
        <taxon>Russulales</taxon>
        <taxon>Lachnocladiaceae</taxon>
        <taxon>Vararia</taxon>
    </lineage>
</organism>
<reference evidence="1" key="2">
    <citation type="journal article" date="2022" name="New Phytol.">
        <title>Evolutionary transition to the ectomycorrhizal habit in the genomes of a hyperdiverse lineage of mushroom-forming fungi.</title>
        <authorList>
            <person name="Looney B."/>
            <person name="Miyauchi S."/>
            <person name="Morin E."/>
            <person name="Drula E."/>
            <person name="Courty P.E."/>
            <person name="Kohler A."/>
            <person name="Kuo A."/>
            <person name="LaButti K."/>
            <person name="Pangilinan J."/>
            <person name="Lipzen A."/>
            <person name="Riley R."/>
            <person name="Andreopoulos W."/>
            <person name="He G."/>
            <person name="Johnson J."/>
            <person name="Nolan M."/>
            <person name="Tritt A."/>
            <person name="Barry K.W."/>
            <person name="Grigoriev I.V."/>
            <person name="Nagy L.G."/>
            <person name="Hibbett D."/>
            <person name="Henrissat B."/>
            <person name="Matheny P.B."/>
            <person name="Labbe J."/>
            <person name="Martin F.M."/>
        </authorList>
    </citation>
    <scope>NUCLEOTIDE SEQUENCE</scope>
    <source>
        <strain evidence="1">EC-137</strain>
    </source>
</reference>
<keyword evidence="2" id="KW-1185">Reference proteome</keyword>
<sequence length="1504" mass="161646">MKALLRKRSSPAAAASPPRPAAPAPASPAPQQPVSTPLYARFARSSSVARPVVSAPMPLGAAAVADERRRRNATDPEPARRELDERERRARTNAVSKLSDRDREHALPPLPPLRTDVDAPAHASSTHSPDLPSPPLSPVRAAHAAAPRARPLSMLDDPFAALPRTPEKQPAQTHTQLFGSPQTSFAERVDSPLPRPAPSSSSPPRPIASPPPTLNQTVVQSQSLTVSRSAPASYCARELTTRDRSLPTSSACARLLRYVRPRRTPSRIRPSPSFPRTRTHAHARLPRLEHAPHPHFPVPARRPPDRRPSFTSHVLHLLTRPSSPHASSTSPRVLNLPISAIPAPFYFSRRRTDLFASPIRFLRPFRTHPPIHLASARPLRCPPSAHGPSSPSRPRLARLLPLRAHSSIASRALLHRLAHTPPSPRSSPTRDKDRRASKLVKRPRLELVQKPPAPVQKPPAPVQKPPAPVQKPPAQVLTSKPPTQVLTSKPPTQVLTSKPPTQVLTPPQSADGHAHAPDRRPSHAHDRRLSRVQRVSEEGLVQRAGTVQGGQQLLQRMVSGVQQAQRMVSGVQQAQGMVSGVQQAQRMASGVQQAQRMGGEWMEMSGLQAQGMVSGGQPQLGMTSGGQLQLGMTSGGQLQHASRALYGSPSARFSPPPTQRQLSPPPTQRQLSPPPASASAHTHDSPPPLRTGPLIFQDRGGRPGTSPVYQPSASSATARATGRPATAQEAGRGVDAGGFGRMAGDGFGRPAENGRGRASEANGFGRTSEANGLSRTAEANGLSRTAEANGFSRPSQADIRSGLTSVSGPSPRPLSPSSGRRGAPAGISASSVNGVRAGPHAQAAADVGVHALAVLNGGSLVHAIANDAHGVTNGGHSVTNGAHSVTNGAHSVTNGAHGASNEVPASRRAPEMPEPMFADEIVASPIERSGTPERRHRPITPESPTGGSAVLASPAQIRARVGELADEQTPEQRREEIPDAEDAETQGVEDGLNVKDPSPVRAATGGHSDSRTPAETTQMPSPPSPEDYARSRAQRRGKGLERTVPVDILEHSLEIVYYPFLRHLQEPDLLAGLLAHSTFADWLALWTCSRASMQALQHHAYLREVVLERFLGPVGYARWAPDTQEPLPLTLKELNAYMRGVSVPPHAYVQIAGAMLRGDAQPEVPRLMKKSTRAYNRVLLRLRAQAELEAQAAAAARRALSSPSAERVGRSRGRGGPPPAFTNGNGYAGGRSLSRNASRAPSPTNSAWSHSHGGHSASVAGAWSGHFSAASPLFRPRRAPLLRVFVPSPEGDWLSDDAIVEAENELKKAGVIAFMRAGDVVWDTAVGDEGNAGRLIWDGRYLIDLDYTYSLMGDIPRYLPSLAFPPSYFHRVVRIAGDKNPVVHLDVAFWASEIAANLQLLQDRIKTETPQGSFHTVVRWVHRSSFTIRHLNPPHAPVLLLPTREKGLADLQQRCKGGFPPSAAPGHALRKGEREFAVWRILRERSRPGEIWIRAVSYKERLTT</sequence>
<dbReference type="EMBL" id="MU273564">
    <property type="protein sequence ID" value="KAI0031884.1"/>
    <property type="molecule type" value="Genomic_DNA"/>
</dbReference>
<proteinExistence type="predicted"/>
<evidence type="ECO:0000313" key="2">
    <source>
        <dbReference type="Proteomes" id="UP000814128"/>
    </source>
</evidence>
<comment type="caution">
    <text evidence="1">The sequence shown here is derived from an EMBL/GenBank/DDBJ whole genome shotgun (WGS) entry which is preliminary data.</text>
</comment>